<dbReference type="Pfam" id="PF07386">
    <property type="entry name" value="DUF1499"/>
    <property type="match status" value="1"/>
</dbReference>
<comment type="caution">
    <text evidence="1">The sequence shown here is derived from an EMBL/GenBank/DDBJ whole genome shotgun (WGS) entry which is preliminary data.</text>
</comment>
<dbReference type="PANTHER" id="PTHR34801">
    <property type="entry name" value="EXPRESSED PROTEIN"/>
    <property type="match status" value="1"/>
</dbReference>
<keyword evidence="2" id="KW-1185">Reference proteome</keyword>
<protein>
    <submittedName>
        <fullName evidence="1">DUF1499 domain-containing protein</fullName>
    </submittedName>
</protein>
<proteinExistence type="predicted"/>
<sequence>MNKPGHAAILCLLALTGCGSTNNVPPSGIEFRLDGCPPLLNCASSESDVSRYQVDPIELTEPLTPSSWQRIQEVALALPGASLQESRYGYLRITCYSELFGFPDYLEILASQDQKTLNVRSQSLLGIYDMGVNRKRVNLLRESLSNRGLAAE</sequence>
<dbReference type="PANTHER" id="PTHR34801:SF6">
    <property type="entry name" value="SLL1620 PROTEIN"/>
    <property type="match status" value="1"/>
</dbReference>
<dbReference type="Proteomes" id="UP001168640">
    <property type="component" value="Unassembled WGS sequence"/>
</dbReference>
<name>A0ABT8W1K0_9GAMM</name>
<evidence type="ECO:0000313" key="2">
    <source>
        <dbReference type="Proteomes" id="UP001168640"/>
    </source>
</evidence>
<accession>A0ABT8W1K0</accession>
<organism evidence="1 2">
    <name type="scientific">Marinobacter suaedae</name>
    <dbReference type="NCBI Taxonomy" id="3057675"/>
    <lineage>
        <taxon>Bacteria</taxon>
        <taxon>Pseudomonadati</taxon>
        <taxon>Pseudomonadota</taxon>
        <taxon>Gammaproteobacteria</taxon>
        <taxon>Pseudomonadales</taxon>
        <taxon>Marinobacteraceae</taxon>
        <taxon>Marinobacter</taxon>
    </lineage>
</organism>
<gene>
    <name evidence="1" type="ORF">QVZ43_10415</name>
</gene>
<dbReference type="PIRSF" id="PIRSF026426">
    <property type="entry name" value="DUF1499"/>
    <property type="match status" value="1"/>
</dbReference>
<dbReference type="InterPro" id="IPR010865">
    <property type="entry name" value="DUF1499"/>
</dbReference>
<dbReference type="RefSeq" id="WP_302909882.1">
    <property type="nucleotide sequence ID" value="NZ_JAUMIS010000002.1"/>
</dbReference>
<evidence type="ECO:0000313" key="1">
    <source>
        <dbReference type="EMBL" id="MDO3722135.1"/>
    </source>
</evidence>
<dbReference type="PROSITE" id="PS51257">
    <property type="entry name" value="PROKAR_LIPOPROTEIN"/>
    <property type="match status" value="1"/>
</dbReference>
<reference evidence="1" key="1">
    <citation type="submission" date="2023-07" db="EMBL/GenBank/DDBJ databases">
        <title>Marinobacter sp. chi1 genome sequencing and assembly.</title>
        <authorList>
            <person name="Park S."/>
        </authorList>
    </citation>
    <scope>NUCLEOTIDE SEQUENCE</scope>
    <source>
        <strain evidence="1">Chi1</strain>
    </source>
</reference>
<dbReference type="EMBL" id="JAUMIS010000002">
    <property type="protein sequence ID" value="MDO3722135.1"/>
    <property type="molecule type" value="Genomic_DNA"/>
</dbReference>